<gene>
    <name evidence="1" type="ORF">MTBBW1_2540007</name>
</gene>
<organism evidence="1 2">
    <name type="scientific">Desulfamplus magnetovallimortis</name>
    <dbReference type="NCBI Taxonomy" id="1246637"/>
    <lineage>
        <taxon>Bacteria</taxon>
        <taxon>Pseudomonadati</taxon>
        <taxon>Thermodesulfobacteriota</taxon>
        <taxon>Desulfobacteria</taxon>
        <taxon>Desulfobacterales</taxon>
        <taxon>Desulfobacteraceae</taxon>
        <taxon>Desulfamplus</taxon>
    </lineage>
</organism>
<dbReference type="AlphaFoldDB" id="A0A1W1HEM3"/>
<evidence type="ECO:0000313" key="2">
    <source>
        <dbReference type="Proteomes" id="UP000191931"/>
    </source>
</evidence>
<dbReference type="EMBL" id="FWEV01000173">
    <property type="protein sequence ID" value="SLM30939.1"/>
    <property type="molecule type" value="Genomic_DNA"/>
</dbReference>
<reference evidence="1 2" key="1">
    <citation type="submission" date="2017-03" db="EMBL/GenBank/DDBJ databases">
        <authorList>
            <person name="Afonso C.L."/>
            <person name="Miller P.J."/>
            <person name="Scott M.A."/>
            <person name="Spackman E."/>
            <person name="Goraichik I."/>
            <person name="Dimitrov K.M."/>
            <person name="Suarez D.L."/>
            <person name="Swayne D.E."/>
        </authorList>
    </citation>
    <scope>NUCLEOTIDE SEQUENCE [LARGE SCALE GENOMIC DNA]</scope>
    <source>
        <strain evidence="1">PRJEB14757</strain>
    </source>
</reference>
<keyword evidence="2" id="KW-1185">Reference proteome</keyword>
<protein>
    <submittedName>
        <fullName evidence="1">Uncharacterized protein</fullName>
    </submittedName>
</protein>
<name>A0A1W1HEM3_9BACT</name>
<dbReference type="Proteomes" id="UP000191931">
    <property type="component" value="Unassembled WGS sequence"/>
</dbReference>
<evidence type="ECO:0000313" key="1">
    <source>
        <dbReference type="EMBL" id="SLM30939.1"/>
    </source>
</evidence>
<sequence length="39" mass="4291">MIKGRLGFIFDQRGINPQCSNPSLVSDLYMMMTGIPSDG</sequence>
<accession>A0A1W1HEM3</accession>
<proteinExistence type="predicted"/>